<keyword evidence="1" id="KW-0472">Membrane</keyword>
<dbReference type="PANTHER" id="PTHR42071:SF1">
    <property type="entry name" value="GLOBIN-SENSOR DOMAIN-CONTAINING PROTEIN"/>
    <property type="match status" value="1"/>
</dbReference>
<keyword evidence="4" id="KW-1185">Reference proteome</keyword>
<accession>A0ABR3GKZ7</accession>
<sequence>MQHIEPSSLSDLESRVSYLKAFVGFTAADAQAIHASKPVVAALVPGIVDTVYRKLLSFDITAQSFVPRQTGYDGDAPASLKELDLEHPQIKFRMSFLRGYLVKLVTMDYEEAATWEYLDKVAIMHTGVPGFAHRAKKPSLRVEYVHMGLLLGYVMDLLLSSVIEHPDLDEQTKSAVLRGFNKVIWIQNDLFARHYVAEPTPAPKAYGMNRNILFYGVGVIAVLGWLRVSYQHWMV</sequence>
<comment type="caution">
    <text evidence="3">The sequence shown here is derived from an EMBL/GenBank/DDBJ whole genome shotgun (WGS) entry which is preliminary data.</text>
</comment>
<dbReference type="InterPro" id="IPR044398">
    <property type="entry name" value="Globin-sensor_dom"/>
</dbReference>
<dbReference type="Proteomes" id="UP001447188">
    <property type="component" value="Unassembled WGS sequence"/>
</dbReference>
<feature type="domain" description="Globin-sensor" evidence="2">
    <location>
        <begin position="13"/>
        <end position="198"/>
    </location>
</feature>
<feature type="transmembrane region" description="Helical" evidence="1">
    <location>
        <begin position="212"/>
        <end position="230"/>
    </location>
</feature>
<evidence type="ECO:0000313" key="3">
    <source>
        <dbReference type="EMBL" id="KAL0636600.1"/>
    </source>
</evidence>
<evidence type="ECO:0000313" key="4">
    <source>
        <dbReference type="Proteomes" id="UP001447188"/>
    </source>
</evidence>
<organism evidence="3 4">
    <name type="scientific">Discina gigas</name>
    <dbReference type="NCBI Taxonomy" id="1032678"/>
    <lineage>
        <taxon>Eukaryota</taxon>
        <taxon>Fungi</taxon>
        <taxon>Dikarya</taxon>
        <taxon>Ascomycota</taxon>
        <taxon>Pezizomycotina</taxon>
        <taxon>Pezizomycetes</taxon>
        <taxon>Pezizales</taxon>
        <taxon>Discinaceae</taxon>
        <taxon>Discina</taxon>
    </lineage>
</organism>
<dbReference type="InterPro" id="IPR009050">
    <property type="entry name" value="Globin-like_sf"/>
</dbReference>
<reference evidence="3 4" key="1">
    <citation type="submission" date="2024-02" db="EMBL/GenBank/DDBJ databases">
        <title>Discinaceae phylogenomics.</title>
        <authorList>
            <person name="Dirks A.C."/>
            <person name="James T.Y."/>
        </authorList>
    </citation>
    <scope>NUCLEOTIDE SEQUENCE [LARGE SCALE GENOMIC DNA]</scope>
    <source>
        <strain evidence="3 4">ACD0624</strain>
    </source>
</reference>
<dbReference type="SUPFAM" id="SSF46458">
    <property type="entry name" value="Globin-like"/>
    <property type="match status" value="1"/>
</dbReference>
<evidence type="ECO:0000256" key="1">
    <source>
        <dbReference type="SAM" id="Phobius"/>
    </source>
</evidence>
<dbReference type="EMBL" id="JBBBZM010000047">
    <property type="protein sequence ID" value="KAL0636600.1"/>
    <property type="molecule type" value="Genomic_DNA"/>
</dbReference>
<evidence type="ECO:0000259" key="2">
    <source>
        <dbReference type="Pfam" id="PF11563"/>
    </source>
</evidence>
<dbReference type="Gene3D" id="1.10.490.10">
    <property type="entry name" value="Globins"/>
    <property type="match status" value="1"/>
</dbReference>
<keyword evidence="1" id="KW-0812">Transmembrane</keyword>
<gene>
    <name evidence="3" type="ORF">Q9L58_004445</name>
</gene>
<dbReference type="PANTHER" id="PTHR42071">
    <property type="entry name" value="PROTOGLOBIN DOMAIN-CONTAINING PROTEIN"/>
    <property type="match status" value="1"/>
</dbReference>
<name>A0ABR3GKZ7_9PEZI</name>
<dbReference type="InterPro" id="IPR012292">
    <property type="entry name" value="Globin/Proto"/>
</dbReference>
<dbReference type="Pfam" id="PF11563">
    <property type="entry name" value="Protoglobin"/>
    <property type="match status" value="1"/>
</dbReference>
<proteinExistence type="predicted"/>
<keyword evidence="1" id="KW-1133">Transmembrane helix</keyword>
<protein>
    <recommendedName>
        <fullName evidence="2">Globin-sensor domain-containing protein</fullName>
    </recommendedName>
</protein>